<dbReference type="InterPro" id="IPR026444">
    <property type="entry name" value="Secre_tail"/>
</dbReference>
<keyword evidence="3" id="KW-1185">Reference proteome</keyword>
<evidence type="ECO:0008006" key="4">
    <source>
        <dbReference type="Google" id="ProtNLM"/>
    </source>
</evidence>
<dbReference type="PANTHER" id="PTHR35580">
    <property type="entry name" value="CELL SURFACE GLYCOPROTEIN (S-LAYER PROTEIN)-LIKE PROTEIN"/>
    <property type="match status" value="1"/>
</dbReference>
<protein>
    <recommendedName>
        <fullName evidence="4">Secretion system C-terminal sorting domain-containing protein</fullName>
    </recommendedName>
</protein>
<dbReference type="EMBL" id="BAABGQ010000004">
    <property type="protein sequence ID" value="GAA4495574.1"/>
    <property type="molecule type" value="Genomic_DNA"/>
</dbReference>
<dbReference type="RefSeq" id="WP_208132444.1">
    <property type="nucleotide sequence ID" value="NZ_BAABGQ010000004.1"/>
</dbReference>
<feature type="signal peptide" evidence="1">
    <location>
        <begin position="1"/>
        <end position="20"/>
    </location>
</feature>
<sequence>MRIALLFPLLFTLFNSAAWAQAPAWQQAVAAGTPSGAYSTISATVADAQGNVYVAGSFAGPISLGSTTLLNTTSDGQRDVFVAKWSSSAQQFLWVQQAGGPGADVATAIAVSGTTVYIAGWFTSRQVRVGPQVLRNADSTSLAGTRDVFVASLTEASAAGTFTGAQRAGGLADDYATSLAVNGSGLYLAGGFGGQAAFGSTSLRSAGSTDAFVASVGASGGALRFAWAQRAGGPAEDYATGLAATAQALYTTGNFASAVADFGAARLANSNPDGSFDVFVAKLTGGATGDTFDWAQRAGGTGDDRANAVATDGASIYVAGEFQSAAARFGGTTLANAGTSGLYYDVFVAQLIEAGGTGTFGWARRAGGPGDDYGNALAVGSTGVYVAGAFGGNVPGTTTASFGNTLLTTANSLDIYVAKLTNTGDFAWAQRAGGTSLDRAAAVAVSGSMVYVAGDFLSPAATFGGQALLTPSGSITAFLASLAEGGPLATLAAGWPTGMRIAPNPAHASTHVQWAGAAGATVATLTLTDALGRVVQVFHVARSSASLAYELPLTGLVPGVYFLNIQTGPATATGRLLVE</sequence>
<accession>A0ABP8Q0G7</accession>
<keyword evidence="1" id="KW-0732">Signal</keyword>
<evidence type="ECO:0000256" key="1">
    <source>
        <dbReference type="SAM" id="SignalP"/>
    </source>
</evidence>
<evidence type="ECO:0000313" key="2">
    <source>
        <dbReference type="EMBL" id="GAA4495574.1"/>
    </source>
</evidence>
<dbReference type="PANTHER" id="PTHR35580:SF1">
    <property type="entry name" value="PHYTASE-LIKE DOMAIN-CONTAINING PROTEIN"/>
    <property type="match status" value="1"/>
</dbReference>
<proteinExistence type="predicted"/>
<gene>
    <name evidence="2" type="ORF">GCM10023172_07490</name>
</gene>
<name>A0ABP8Q0G7_9BACT</name>
<dbReference type="NCBIfam" id="TIGR04183">
    <property type="entry name" value="Por_Secre_tail"/>
    <property type="match status" value="1"/>
</dbReference>
<dbReference type="Proteomes" id="UP001501243">
    <property type="component" value="Unassembled WGS sequence"/>
</dbReference>
<organism evidence="2 3">
    <name type="scientific">Hymenobacter ginsengisoli</name>
    <dbReference type="NCBI Taxonomy" id="1051626"/>
    <lineage>
        <taxon>Bacteria</taxon>
        <taxon>Pseudomonadati</taxon>
        <taxon>Bacteroidota</taxon>
        <taxon>Cytophagia</taxon>
        <taxon>Cytophagales</taxon>
        <taxon>Hymenobacteraceae</taxon>
        <taxon>Hymenobacter</taxon>
    </lineage>
</organism>
<feature type="chain" id="PRO_5045785585" description="Secretion system C-terminal sorting domain-containing protein" evidence="1">
    <location>
        <begin position="21"/>
        <end position="579"/>
    </location>
</feature>
<dbReference type="InterPro" id="IPR052918">
    <property type="entry name" value="Motility_Chemotaxis_Reg"/>
</dbReference>
<evidence type="ECO:0000313" key="3">
    <source>
        <dbReference type="Proteomes" id="UP001501243"/>
    </source>
</evidence>
<reference evidence="3" key="1">
    <citation type="journal article" date="2019" name="Int. J. Syst. Evol. Microbiol.">
        <title>The Global Catalogue of Microorganisms (GCM) 10K type strain sequencing project: providing services to taxonomists for standard genome sequencing and annotation.</title>
        <authorList>
            <consortium name="The Broad Institute Genomics Platform"/>
            <consortium name="The Broad Institute Genome Sequencing Center for Infectious Disease"/>
            <person name="Wu L."/>
            <person name="Ma J."/>
        </authorList>
    </citation>
    <scope>NUCLEOTIDE SEQUENCE [LARGE SCALE GENOMIC DNA]</scope>
    <source>
        <strain evidence="3">JCM 17841</strain>
    </source>
</reference>
<comment type="caution">
    <text evidence="2">The sequence shown here is derived from an EMBL/GenBank/DDBJ whole genome shotgun (WGS) entry which is preliminary data.</text>
</comment>